<reference evidence="1 2" key="1">
    <citation type="journal article" date="2020" name="Appl. Environ. Microbiol.">
        <title>Genomic Characteristics of a Novel Species of Ammonia-Oxidizing Archaea from the Jiulong River Estuary.</title>
        <authorList>
            <person name="Zou D."/>
            <person name="Wan R."/>
            <person name="Han L."/>
            <person name="Xu M.N."/>
            <person name="Liu Y."/>
            <person name="Liu H."/>
            <person name="Kao S.J."/>
            <person name="Li M."/>
        </authorList>
    </citation>
    <scope>NUCLEOTIDE SEQUENCE [LARGE SCALE GENOMIC DNA]</scope>
    <source>
        <strain evidence="1">W2bin3</strain>
    </source>
</reference>
<evidence type="ECO:0000313" key="1">
    <source>
        <dbReference type="EMBL" id="MBA4454347.1"/>
    </source>
</evidence>
<gene>
    <name evidence="1" type="ORF">H2B05_05320</name>
</gene>
<evidence type="ECO:0000313" key="2">
    <source>
        <dbReference type="Proteomes" id="UP000526786"/>
    </source>
</evidence>
<accession>A0AC60W3L5</accession>
<name>A0AC60W3L5_9ARCH</name>
<proteinExistence type="predicted"/>
<dbReference type="EMBL" id="JACENC010000204">
    <property type="protein sequence ID" value="MBA4454347.1"/>
    <property type="molecule type" value="Genomic_DNA"/>
</dbReference>
<organism evidence="1 2">
    <name type="scientific">Candidatus Nitrosomaritimum aestuariumsis</name>
    <dbReference type="NCBI Taxonomy" id="3342354"/>
    <lineage>
        <taxon>Archaea</taxon>
        <taxon>Nitrososphaerota</taxon>
        <taxon>Nitrososphaeria</taxon>
        <taxon>Nitrosopumilales</taxon>
        <taxon>Nitrosopumilaceae</taxon>
        <taxon>Candidatus Nitrosomaritimum</taxon>
    </lineage>
</organism>
<protein>
    <submittedName>
        <fullName evidence="1">Uncharacterized protein</fullName>
    </submittedName>
</protein>
<dbReference type="Proteomes" id="UP000526786">
    <property type="component" value="Unassembled WGS sequence"/>
</dbReference>
<comment type="caution">
    <text evidence="1">The sequence shown here is derived from an EMBL/GenBank/DDBJ whole genome shotgun (WGS) entry which is preliminary data.</text>
</comment>
<sequence length="78" mass="9592">MNFLKDKVKKYQEKKLAEAEEKLKFYTLAKTRLEKQLELTNDEEFKRIKKEIEKHREFIDIWKNNVASINKQIKKLNH</sequence>